<evidence type="ECO:0000313" key="3">
    <source>
        <dbReference type="Proteomes" id="UP000235023"/>
    </source>
</evidence>
<keyword evidence="3" id="KW-1185">Reference proteome</keyword>
<dbReference type="Proteomes" id="UP000235023">
    <property type="component" value="Unassembled WGS sequence"/>
</dbReference>
<reference evidence="3" key="1">
    <citation type="submission" date="2017-12" db="EMBL/GenBank/DDBJ databases">
        <authorList>
            <consortium name="DOE Joint Genome Institute"/>
            <person name="Mondo S.J."/>
            <person name="Kjaerbolling I."/>
            <person name="Vesth T.C."/>
            <person name="Frisvad J.C."/>
            <person name="Nybo J.L."/>
            <person name="Theobald S."/>
            <person name="Kuo A."/>
            <person name="Bowyer P."/>
            <person name="Matsuda Y."/>
            <person name="Lyhne E.K."/>
            <person name="Kogle M.E."/>
            <person name="Clum A."/>
            <person name="Lipzen A."/>
            <person name="Salamov A."/>
            <person name="Ngan C.Y."/>
            <person name="Daum C."/>
            <person name="Chiniquy J."/>
            <person name="Barry K."/>
            <person name="LaButti K."/>
            <person name="Haridas S."/>
            <person name="Simmons B.A."/>
            <person name="Magnuson J.K."/>
            <person name="Mortensen U.H."/>
            <person name="Larsen T.O."/>
            <person name="Grigoriev I.V."/>
            <person name="Baker S.E."/>
            <person name="Andersen M.R."/>
            <person name="Nordberg H.P."/>
            <person name="Cantor M.N."/>
            <person name="Hua S.X."/>
        </authorList>
    </citation>
    <scope>NUCLEOTIDE SEQUENCE [LARGE SCALE GENOMIC DNA]</scope>
    <source>
        <strain evidence="3">IBT 19404</strain>
    </source>
</reference>
<protein>
    <submittedName>
        <fullName evidence="2">Uncharacterized protein</fullName>
    </submittedName>
</protein>
<feature type="region of interest" description="Disordered" evidence="1">
    <location>
        <begin position="76"/>
        <end position="102"/>
    </location>
</feature>
<feature type="compositionally biased region" description="Low complexity" evidence="1">
    <location>
        <begin position="78"/>
        <end position="89"/>
    </location>
</feature>
<sequence length="102" mass="11394">MILVNFLESIMFTCQRGKSGAIRTRVGILCNRPAYESIIFQPVQSGTLSRPALLVPHHQVRQQPVTGAIETVVREWSTSRSSRAQASQTKNLPSRRQTSSRS</sequence>
<name>A0A2J5HM70_9EURO</name>
<dbReference type="AlphaFoldDB" id="A0A2J5HM70"/>
<accession>A0A2J5HM70</accession>
<proteinExistence type="predicted"/>
<evidence type="ECO:0000313" key="2">
    <source>
        <dbReference type="EMBL" id="PLN78234.1"/>
    </source>
</evidence>
<organism evidence="2 3">
    <name type="scientific">Aspergillus taichungensis</name>
    <dbReference type="NCBI Taxonomy" id="482145"/>
    <lineage>
        <taxon>Eukaryota</taxon>
        <taxon>Fungi</taxon>
        <taxon>Dikarya</taxon>
        <taxon>Ascomycota</taxon>
        <taxon>Pezizomycotina</taxon>
        <taxon>Eurotiomycetes</taxon>
        <taxon>Eurotiomycetidae</taxon>
        <taxon>Eurotiales</taxon>
        <taxon>Aspergillaceae</taxon>
        <taxon>Aspergillus</taxon>
        <taxon>Aspergillus subgen. Circumdati</taxon>
    </lineage>
</organism>
<feature type="compositionally biased region" description="Polar residues" evidence="1">
    <location>
        <begin position="90"/>
        <end position="102"/>
    </location>
</feature>
<dbReference type="EMBL" id="KZ559580">
    <property type="protein sequence ID" value="PLN78234.1"/>
    <property type="molecule type" value="Genomic_DNA"/>
</dbReference>
<evidence type="ECO:0000256" key="1">
    <source>
        <dbReference type="SAM" id="MobiDB-lite"/>
    </source>
</evidence>
<gene>
    <name evidence="2" type="ORF">BDW42DRAFT_175247</name>
</gene>